<keyword evidence="5 9" id="KW-0812">Transmembrane</keyword>
<gene>
    <name evidence="11" type="ORF">ABB55_05430</name>
</gene>
<keyword evidence="3" id="KW-1003">Cell membrane</keyword>
<dbReference type="Proteomes" id="UP000048984">
    <property type="component" value="Unassembled WGS sequence"/>
</dbReference>
<feature type="transmembrane region" description="Helical" evidence="9">
    <location>
        <begin position="21"/>
        <end position="47"/>
    </location>
</feature>
<dbReference type="InterPro" id="IPR055348">
    <property type="entry name" value="DctQ"/>
</dbReference>
<sequence length="167" mass="18065">MQPNPSSPEADPAVLRHLGQWVTATGVIAFMGMTMTTLLGAAARYLALPGFEWTFEITAILFIWTSFFGAVLAEIKRENVAMTVLVDRLSGRAARLVGLAGAFATLYFAGHLLVSGLAFASRNGLSPTPLLRWPRLVMILPLILFAAGIGVTVLVRIVQDWRGAARR</sequence>
<reference evidence="11 12" key="1">
    <citation type="submission" date="2015-09" db="EMBL/GenBank/DDBJ databases">
        <authorList>
            <person name="Jackson K.R."/>
            <person name="Lunt B.L."/>
            <person name="Fisher J.N.B."/>
            <person name="Gardner A.V."/>
            <person name="Bailey M.E."/>
            <person name="Deus L.M."/>
            <person name="Earl A.S."/>
            <person name="Gibby P.D."/>
            <person name="Hartmann K.A."/>
            <person name="Liu J.E."/>
            <person name="Manci A.M."/>
            <person name="Nielsen D.A."/>
            <person name="Solomon M.B."/>
            <person name="Breakwell D.P."/>
            <person name="Burnett S.H."/>
            <person name="Grose J.H."/>
        </authorList>
    </citation>
    <scope>NUCLEOTIDE SEQUENCE [LARGE SCALE GENOMIC DNA]</scope>
    <source>
        <strain evidence="11 12">16</strain>
    </source>
</reference>
<dbReference type="GO" id="GO:0015740">
    <property type="term" value="P:C4-dicarboxylate transport"/>
    <property type="evidence" value="ECO:0007669"/>
    <property type="project" value="TreeGrafter"/>
</dbReference>
<keyword evidence="4 9" id="KW-0997">Cell inner membrane</keyword>
<evidence type="ECO:0000256" key="5">
    <source>
        <dbReference type="ARBA" id="ARBA00022692"/>
    </source>
</evidence>
<keyword evidence="2 9" id="KW-0813">Transport</keyword>
<name>A0A0P6VI39_9HYPH</name>
<feature type="transmembrane region" description="Helical" evidence="9">
    <location>
        <begin position="139"/>
        <end position="158"/>
    </location>
</feature>
<comment type="subcellular location">
    <subcellularLocation>
        <location evidence="1 9">Cell inner membrane</location>
        <topology evidence="1 9">Multi-pass membrane protein</topology>
    </subcellularLocation>
</comment>
<organism evidence="11 12">
    <name type="scientific">Prosthecodimorpha hirschii</name>
    <dbReference type="NCBI Taxonomy" id="665126"/>
    <lineage>
        <taxon>Bacteria</taxon>
        <taxon>Pseudomonadati</taxon>
        <taxon>Pseudomonadota</taxon>
        <taxon>Alphaproteobacteria</taxon>
        <taxon>Hyphomicrobiales</taxon>
        <taxon>Ancalomicrobiaceae</taxon>
        <taxon>Prosthecodimorpha</taxon>
    </lineage>
</organism>
<dbReference type="InterPro" id="IPR007387">
    <property type="entry name" value="TRAP_DctQ"/>
</dbReference>
<comment type="caution">
    <text evidence="11">The sequence shown here is derived from an EMBL/GenBank/DDBJ whole genome shotgun (WGS) entry which is preliminary data.</text>
</comment>
<comment type="subunit">
    <text evidence="9">The complex comprises the extracytoplasmic solute receptor protein and the two transmembrane proteins.</text>
</comment>
<evidence type="ECO:0000256" key="2">
    <source>
        <dbReference type="ARBA" id="ARBA00022448"/>
    </source>
</evidence>
<dbReference type="RefSeq" id="WP_054357901.1">
    <property type="nucleotide sequence ID" value="NZ_LJYW01000001.1"/>
</dbReference>
<feature type="domain" description="Tripartite ATP-independent periplasmic transporters DctQ component" evidence="10">
    <location>
        <begin position="33"/>
        <end position="162"/>
    </location>
</feature>
<evidence type="ECO:0000256" key="9">
    <source>
        <dbReference type="RuleBase" id="RU369079"/>
    </source>
</evidence>
<evidence type="ECO:0000256" key="7">
    <source>
        <dbReference type="ARBA" id="ARBA00023136"/>
    </source>
</evidence>
<comment type="similarity">
    <text evidence="8 9">Belongs to the TRAP transporter small permease family.</text>
</comment>
<dbReference type="PANTHER" id="PTHR35011:SF2">
    <property type="entry name" value="2,3-DIKETO-L-GULONATE TRAP TRANSPORTER SMALL PERMEASE PROTEIN YIAM"/>
    <property type="match status" value="1"/>
</dbReference>
<evidence type="ECO:0000313" key="12">
    <source>
        <dbReference type="Proteomes" id="UP000048984"/>
    </source>
</evidence>
<protein>
    <recommendedName>
        <fullName evidence="9">TRAP transporter small permease protein</fullName>
    </recommendedName>
</protein>
<accession>A0A0P6VI39</accession>
<dbReference type="GO" id="GO:0022857">
    <property type="term" value="F:transmembrane transporter activity"/>
    <property type="evidence" value="ECO:0007669"/>
    <property type="project" value="UniProtKB-UniRule"/>
</dbReference>
<reference evidence="11 12" key="2">
    <citation type="submission" date="2015-10" db="EMBL/GenBank/DDBJ databases">
        <title>Draft Genome Sequence of Prosthecomicrobium hirschii ATCC 27832.</title>
        <authorList>
            <person name="Daniel J."/>
            <person name="Givan S.A."/>
            <person name="Brun Y.V."/>
            <person name="Brown P.J."/>
        </authorList>
    </citation>
    <scope>NUCLEOTIDE SEQUENCE [LARGE SCALE GENOMIC DNA]</scope>
    <source>
        <strain evidence="11 12">16</strain>
    </source>
</reference>
<evidence type="ECO:0000259" key="10">
    <source>
        <dbReference type="Pfam" id="PF04290"/>
    </source>
</evidence>
<evidence type="ECO:0000256" key="8">
    <source>
        <dbReference type="ARBA" id="ARBA00038436"/>
    </source>
</evidence>
<evidence type="ECO:0000256" key="6">
    <source>
        <dbReference type="ARBA" id="ARBA00022989"/>
    </source>
</evidence>
<keyword evidence="7 9" id="KW-0472">Membrane</keyword>
<evidence type="ECO:0000256" key="3">
    <source>
        <dbReference type="ARBA" id="ARBA00022475"/>
    </source>
</evidence>
<proteinExistence type="inferred from homology"/>
<feature type="transmembrane region" description="Helical" evidence="9">
    <location>
        <begin position="96"/>
        <end position="119"/>
    </location>
</feature>
<evidence type="ECO:0000256" key="4">
    <source>
        <dbReference type="ARBA" id="ARBA00022519"/>
    </source>
</evidence>
<feature type="transmembrane region" description="Helical" evidence="9">
    <location>
        <begin position="53"/>
        <end position="75"/>
    </location>
</feature>
<dbReference type="PANTHER" id="PTHR35011">
    <property type="entry name" value="2,3-DIKETO-L-GULONATE TRAP TRANSPORTER SMALL PERMEASE PROTEIN YIAM"/>
    <property type="match status" value="1"/>
</dbReference>
<dbReference type="EMBL" id="LJYW01000001">
    <property type="protein sequence ID" value="KPL51738.1"/>
    <property type="molecule type" value="Genomic_DNA"/>
</dbReference>
<dbReference type="AlphaFoldDB" id="A0A0P6VI39"/>
<keyword evidence="12" id="KW-1185">Reference proteome</keyword>
<evidence type="ECO:0000313" key="11">
    <source>
        <dbReference type="EMBL" id="KPL51738.1"/>
    </source>
</evidence>
<evidence type="ECO:0000256" key="1">
    <source>
        <dbReference type="ARBA" id="ARBA00004429"/>
    </source>
</evidence>
<keyword evidence="6 9" id="KW-1133">Transmembrane helix</keyword>
<comment type="function">
    <text evidence="9">Part of the tripartite ATP-independent periplasmic (TRAP) transport system.</text>
</comment>
<dbReference type="Pfam" id="PF04290">
    <property type="entry name" value="DctQ"/>
    <property type="match status" value="1"/>
</dbReference>
<dbReference type="STRING" id="665126.ABB55_05430"/>
<dbReference type="GO" id="GO:0005886">
    <property type="term" value="C:plasma membrane"/>
    <property type="evidence" value="ECO:0007669"/>
    <property type="project" value="UniProtKB-SubCell"/>
</dbReference>